<dbReference type="SUPFAM" id="SSF82607">
    <property type="entry name" value="YbaB-like"/>
    <property type="match status" value="1"/>
</dbReference>
<comment type="subcellular location">
    <subcellularLocation>
        <location evidence="1">Plastid</location>
        <location evidence="1">Chloroplast</location>
    </subcellularLocation>
</comment>
<keyword evidence="4" id="KW-0809">Transit peptide</keyword>
<keyword evidence="5" id="KW-0238">DNA-binding</keyword>
<dbReference type="Proteomes" id="UP000694918">
    <property type="component" value="Unplaced"/>
</dbReference>
<name>A0AAJ6XGE9_POPEU</name>
<keyword evidence="3" id="KW-0934">Plastid</keyword>
<dbReference type="RefSeq" id="XP_011018042.1">
    <property type="nucleotide sequence ID" value="XM_011019740.1"/>
</dbReference>
<proteinExistence type="inferred from homology"/>
<dbReference type="PANTHER" id="PTHR33449:SF1">
    <property type="entry name" value="NUCLEOID-ASSOCIATED PROTEIN YBAB"/>
    <property type="match status" value="1"/>
</dbReference>
<organism evidence="7 8">
    <name type="scientific">Populus euphratica</name>
    <name type="common">Euphrates poplar</name>
    <dbReference type="NCBI Taxonomy" id="75702"/>
    <lineage>
        <taxon>Eukaryota</taxon>
        <taxon>Viridiplantae</taxon>
        <taxon>Streptophyta</taxon>
        <taxon>Embryophyta</taxon>
        <taxon>Tracheophyta</taxon>
        <taxon>Spermatophyta</taxon>
        <taxon>Magnoliopsida</taxon>
        <taxon>eudicotyledons</taxon>
        <taxon>Gunneridae</taxon>
        <taxon>Pentapetalae</taxon>
        <taxon>rosids</taxon>
        <taxon>fabids</taxon>
        <taxon>Malpighiales</taxon>
        <taxon>Salicaceae</taxon>
        <taxon>Saliceae</taxon>
        <taxon>Populus</taxon>
    </lineage>
</organism>
<dbReference type="InterPro" id="IPR004401">
    <property type="entry name" value="YbaB/EbfC"/>
</dbReference>
<evidence type="ECO:0000313" key="8">
    <source>
        <dbReference type="RefSeq" id="XP_011018042.1"/>
    </source>
</evidence>
<dbReference type="KEGG" id="peu:105121190"/>
<dbReference type="Gene3D" id="3.30.1310.10">
    <property type="entry name" value="Nucleoid-associated protein YbaB-like domain"/>
    <property type="match status" value="1"/>
</dbReference>
<evidence type="ECO:0000256" key="3">
    <source>
        <dbReference type="ARBA" id="ARBA00022640"/>
    </source>
</evidence>
<reference evidence="8" key="1">
    <citation type="submission" date="2025-08" db="UniProtKB">
        <authorList>
            <consortium name="RefSeq"/>
        </authorList>
    </citation>
    <scope>IDENTIFICATION</scope>
</reference>
<evidence type="ECO:0000313" key="7">
    <source>
        <dbReference type="Proteomes" id="UP000694918"/>
    </source>
</evidence>
<dbReference type="PANTHER" id="PTHR33449">
    <property type="entry name" value="NUCLEOID-ASSOCIATED PROTEIN YBAB"/>
    <property type="match status" value="1"/>
</dbReference>
<protein>
    <submittedName>
        <fullName evidence="8">Uncharacterized protein LOC105121190 isoform X1</fullName>
    </submittedName>
</protein>
<evidence type="ECO:0000256" key="2">
    <source>
        <dbReference type="ARBA" id="ARBA00022528"/>
    </source>
</evidence>
<dbReference type="AlphaFoldDB" id="A0AAJ6XGE9"/>
<evidence type="ECO:0000256" key="6">
    <source>
        <dbReference type="ARBA" id="ARBA00061665"/>
    </source>
</evidence>
<evidence type="ECO:0000256" key="5">
    <source>
        <dbReference type="ARBA" id="ARBA00023125"/>
    </source>
</evidence>
<dbReference type="InterPro" id="IPR036894">
    <property type="entry name" value="YbaB-like_sf"/>
</dbReference>
<dbReference type="GO" id="GO:0009507">
    <property type="term" value="C:chloroplast"/>
    <property type="evidence" value="ECO:0007669"/>
    <property type="project" value="UniProtKB-SubCell"/>
</dbReference>
<gene>
    <name evidence="8" type="primary">LOC105121190</name>
</gene>
<dbReference type="FunFam" id="3.30.1310.10:FF:000004">
    <property type="entry name" value="Nucleoid-associated protein, chloroplastic"/>
    <property type="match status" value="1"/>
</dbReference>
<keyword evidence="7" id="KW-1185">Reference proteome</keyword>
<dbReference type="GeneID" id="105121190"/>
<sequence>MASTTAVTAQVTNLNGLCDWKRPFPASLPLACSALWIEVAGRHYGNLNLNANVVGKQLLSWSGKWKSERNYRSFRVIGLFGGKKENSEKSDDAPSKAGIFGNMQNLYETVKKAQMVVQVEAVRVQKELASAEFDGYCEGELIKVTLTGNQQPVRTEITEAAMELGPEKLSLLVTEAYKDAHQKSVQAMKERMNDLAQSLGMPPGLGEGLK</sequence>
<accession>A0AAJ6XGE9</accession>
<dbReference type="GO" id="GO:0003677">
    <property type="term" value="F:DNA binding"/>
    <property type="evidence" value="ECO:0007669"/>
    <property type="project" value="UniProtKB-KW"/>
</dbReference>
<evidence type="ECO:0000256" key="4">
    <source>
        <dbReference type="ARBA" id="ARBA00022946"/>
    </source>
</evidence>
<keyword evidence="2" id="KW-0150">Chloroplast</keyword>
<comment type="similarity">
    <text evidence="6">Belongs to the YbaB/EbfC family.</text>
</comment>
<evidence type="ECO:0000256" key="1">
    <source>
        <dbReference type="ARBA" id="ARBA00004229"/>
    </source>
</evidence>
<dbReference type="Pfam" id="PF02575">
    <property type="entry name" value="YbaB_DNA_bd"/>
    <property type="match status" value="1"/>
</dbReference>